<dbReference type="PANTHER" id="PTHR18964:SF149">
    <property type="entry name" value="BIFUNCTIONAL UDP-N-ACETYLGLUCOSAMINE 2-EPIMERASE_N-ACETYLMANNOSAMINE KINASE"/>
    <property type="match status" value="1"/>
</dbReference>
<comment type="caution">
    <text evidence="4">The sequence shown here is derived from an EMBL/GenBank/DDBJ whole genome shotgun (WGS) entry which is preliminary data.</text>
</comment>
<accession>A0A0J1IKM4</accession>
<dbReference type="Gene3D" id="1.10.10.10">
    <property type="entry name" value="Winged helix-like DNA-binding domain superfamily/Winged helix DNA-binding domain"/>
    <property type="match status" value="1"/>
</dbReference>
<dbReference type="InterPro" id="IPR000600">
    <property type="entry name" value="ROK"/>
</dbReference>
<keyword evidence="3" id="KW-0119">Carbohydrate metabolism</keyword>
<keyword evidence="3" id="KW-0859">Xylose metabolism</keyword>
<dbReference type="CDD" id="cd24077">
    <property type="entry name" value="ASKHA_ATPase_ROK_SaXylR-like"/>
    <property type="match status" value="1"/>
</dbReference>
<sequence length="386" mass="43000">MVTDKYVIREQNASLVMEQIVQHAPISRATLSANIGLNKATVSDITKKLLEEKLIEEIGIGESSHSGGRKPILLQLNKKAGLSIAIELGYDFISTMVTYLDGEVVFYNKERGTFIKKENVLSHISDIIEKYEKISNLTTYGIVGIGIAIHGIVNKNNILFTPYYDLDKIELYEELTKLYQYPIHIENEANLTAIGESTFSTEFNNLISLSIHSGIGAGIIIDGQLFTGLDGRAGEVGHSILYPDGRTCPCGNKGCLEQYCSDKVLLEQFKELKQLSDVTPDLLAEHYYANDLAVQELIQQHCYNLSKGLNNIMTSFAPKIIYMNSSVIRRVPDILSFIRDNLESSFNKDIVIENSRLGSKASLFGATALNIRNFLNISHLKIINVE</sequence>
<keyword evidence="5" id="KW-1185">Reference proteome</keyword>
<dbReference type="RefSeq" id="WP_047941905.1">
    <property type="nucleotide sequence ID" value="NZ_JAMAUJ010000009.1"/>
</dbReference>
<dbReference type="SUPFAM" id="SSF53067">
    <property type="entry name" value="Actin-like ATPase domain"/>
    <property type="match status" value="1"/>
</dbReference>
<evidence type="ECO:0000256" key="1">
    <source>
        <dbReference type="ARBA" id="ARBA00002486"/>
    </source>
</evidence>
<dbReference type="InterPro" id="IPR036388">
    <property type="entry name" value="WH-like_DNA-bd_sf"/>
</dbReference>
<dbReference type="InterPro" id="IPR043129">
    <property type="entry name" value="ATPase_NBD"/>
</dbReference>
<evidence type="ECO:0000256" key="3">
    <source>
        <dbReference type="ARBA" id="ARBA00022629"/>
    </source>
</evidence>
<comment type="similarity">
    <text evidence="2">Belongs to the ROK (NagC/XylR) family.</text>
</comment>
<dbReference type="GO" id="GO:0042732">
    <property type="term" value="P:D-xylose metabolic process"/>
    <property type="evidence" value="ECO:0007669"/>
    <property type="project" value="UniProtKB-KW"/>
</dbReference>
<dbReference type="PANTHER" id="PTHR18964">
    <property type="entry name" value="ROK (REPRESSOR, ORF, KINASE) FAMILY"/>
    <property type="match status" value="1"/>
</dbReference>
<dbReference type="InterPro" id="IPR049874">
    <property type="entry name" value="ROK_cs"/>
</dbReference>
<evidence type="ECO:0000313" key="4">
    <source>
        <dbReference type="EMBL" id="KLV26483.1"/>
    </source>
</evidence>
<dbReference type="Gene3D" id="3.30.420.40">
    <property type="match status" value="2"/>
</dbReference>
<dbReference type="InterPro" id="IPR036390">
    <property type="entry name" value="WH_DNA-bd_sf"/>
</dbReference>
<name>A0A0J1IKM4_NIACI</name>
<dbReference type="PATRIC" id="fig|1397.4.peg.5359"/>
<dbReference type="Pfam" id="PF00480">
    <property type="entry name" value="ROK"/>
    <property type="match status" value="1"/>
</dbReference>
<dbReference type="OrthoDB" id="9796533at2"/>
<organism evidence="4 5">
    <name type="scientific">Niallia circulans</name>
    <name type="common">Bacillus circulans</name>
    <dbReference type="NCBI Taxonomy" id="1397"/>
    <lineage>
        <taxon>Bacteria</taxon>
        <taxon>Bacillati</taxon>
        <taxon>Bacillota</taxon>
        <taxon>Bacilli</taxon>
        <taxon>Bacillales</taxon>
        <taxon>Bacillaceae</taxon>
        <taxon>Niallia</taxon>
    </lineage>
</organism>
<dbReference type="PROSITE" id="PS01125">
    <property type="entry name" value="ROK"/>
    <property type="match status" value="1"/>
</dbReference>
<dbReference type="Proteomes" id="UP000036045">
    <property type="component" value="Unassembled WGS sequence"/>
</dbReference>
<evidence type="ECO:0000256" key="2">
    <source>
        <dbReference type="ARBA" id="ARBA00006479"/>
    </source>
</evidence>
<dbReference type="SUPFAM" id="SSF46785">
    <property type="entry name" value="Winged helix' DNA-binding domain"/>
    <property type="match status" value="1"/>
</dbReference>
<gene>
    <name evidence="4" type="ORF">ABW02_10245</name>
</gene>
<evidence type="ECO:0000313" key="5">
    <source>
        <dbReference type="Proteomes" id="UP000036045"/>
    </source>
</evidence>
<dbReference type="EMBL" id="LDPH01000008">
    <property type="protein sequence ID" value="KLV26483.1"/>
    <property type="molecule type" value="Genomic_DNA"/>
</dbReference>
<protein>
    <submittedName>
        <fullName evidence="4">MarR family transcriptional regulator</fullName>
    </submittedName>
</protein>
<dbReference type="AlphaFoldDB" id="A0A0J1IKM4"/>
<proteinExistence type="inferred from homology"/>
<reference evidence="4 5" key="1">
    <citation type="submission" date="2015-05" db="EMBL/GenBank/DDBJ databases">
        <title>Whole genome sequence and identification of bacterial endophytes from Costus igneus.</title>
        <authorList>
            <person name="Lee Y.P."/>
            <person name="Gan H.M."/>
            <person name="Eng W."/>
            <person name="Wheatley M.S."/>
            <person name="Caraballo A."/>
            <person name="Polter S."/>
            <person name="Savka M.A."/>
            <person name="Hudson A.O."/>
        </authorList>
    </citation>
    <scope>NUCLEOTIDE SEQUENCE [LARGE SCALE GENOMIC DNA]</scope>
    <source>
        <strain evidence="4 5">RIT379</strain>
    </source>
</reference>
<comment type="function">
    <text evidence="1">Transcriptional repressor of xylose-utilizing enzymes.</text>
</comment>